<accession>A0A510HLF5</accession>
<feature type="domain" description="N-acetylmuramoyl-L-alanine amidase" evidence="5">
    <location>
        <begin position="224"/>
        <end position="362"/>
    </location>
</feature>
<keyword evidence="3" id="KW-0378">Hydrolase</keyword>
<dbReference type="AlphaFoldDB" id="A0A510HLF5"/>
<dbReference type="RefSeq" id="WP_342212016.1">
    <property type="nucleotide sequence ID" value="NZ_AP019791.1"/>
</dbReference>
<dbReference type="CDD" id="cd06583">
    <property type="entry name" value="PGRP"/>
    <property type="match status" value="1"/>
</dbReference>
<dbReference type="SMART" id="SM00644">
    <property type="entry name" value="Ami_2"/>
    <property type="match status" value="1"/>
</dbReference>
<reference evidence="6" key="1">
    <citation type="journal article" date="2019" name="Microbiol. Resour. Announc.">
        <title>Complete Genome Sequence of Rubrobacter xylanophilus Strain AA3-22, Isolated from Arima Onsen in Japan.</title>
        <authorList>
            <person name="Tomariguchi N."/>
            <person name="Miyazaki K."/>
        </authorList>
    </citation>
    <scope>NUCLEOTIDE SEQUENCE [LARGE SCALE GENOMIC DNA]</scope>
    <source>
        <strain evidence="6">AA3-22</strain>
    </source>
</reference>
<dbReference type="InterPro" id="IPR033803">
    <property type="entry name" value="CBD-like_Golvesin-Xly"/>
</dbReference>
<dbReference type="FunFam" id="3.40.80.10:FF:000006">
    <property type="entry name" value="N-acetylmuramoyl-L-alanine amidase"/>
    <property type="match status" value="1"/>
</dbReference>
<evidence type="ECO:0000256" key="1">
    <source>
        <dbReference type="ARBA" id="ARBA00001561"/>
    </source>
</evidence>
<proteinExistence type="predicted"/>
<organism evidence="6 7">
    <name type="scientific">Rubrobacter xylanophilus</name>
    <dbReference type="NCBI Taxonomy" id="49319"/>
    <lineage>
        <taxon>Bacteria</taxon>
        <taxon>Bacillati</taxon>
        <taxon>Actinomycetota</taxon>
        <taxon>Rubrobacteria</taxon>
        <taxon>Rubrobacterales</taxon>
        <taxon>Rubrobacteraceae</taxon>
        <taxon>Rubrobacter</taxon>
    </lineage>
</organism>
<dbReference type="InterPro" id="IPR019546">
    <property type="entry name" value="TAT_signal_bac_arc"/>
</dbReference>
<dbReference type="GO" id="GO:0009253">
    <property type="term" value="P:peptidoglycan catabolic process"/>
    <property type="evidence" value="ECO:0007669"/>
    <property type="project" value="InterPro"/>
</dbReference>
<evidence type="ECO:0000256" key="3">
    <source>
        <dbReference type="ARBA" id="ARBA00022801"/>
    </source>
</evidence>
<sequence length="523" mass="57506">MQTNGWATPPSMLSRRDFIKMSGAGVAGAALLGVLSTSNALAQASPAVSSEVGAASKEHGVPTKLLLAMGYVSSRWEMPPPRFGDFNPGDIHGTSGYGVLGLSADPKNDTLSRASELTGIPEEELKTDRAANVEGAAAVLSALQGSEKPKDVNGWYDAVAKFGGGALYANEVYEVLRDGASAETSSGRVTIEPQPEAEPRDQYTFQAAGDYPNSTWYGAYSGNYTNASRPGSNPINKVIVHVMQGSFSSAINWFKDPRAGVSCHYNVRSSDGFIGQSVREEDIAWHAGNWEYNQTSVGIEHEGYISDPSWFTDAMYHSSAKLTAYLCKKYKIPIDRDHIIGHNEVPGCSGTGGGSGCHTDPGKHWNWSRYMDLVKSYANAETQRSKPEYRQVIDNGHTRRFKASGKWSVSSWNSQRFREDYRYTKPLNVEDPAMFKVRIPSRDVYVVQARWPADSGYSGRVTFRIRTANGWVSRTVSQRERGDRWNTLGRFEMPAGDGWWVRISSKSKSSGYIIADAVRILKK</sequence>
<dbReference type="GO" id="GO:0008745">
    <property type="term" value="F:N-acetylmuramoyl-L-alanine amidase activity"/>
    <property type="evidence" value="ECO:0007669"/>
    <property type="project" value="UniProtKB-EC"/>
</dbReference>
<keyword evidence="7" id="KW-1185">Reference proteome</keyword>
<name>A0A510HLF5_9ACTN</name>
<dbReference type="InterPro" id="IPR006311">
    <property type="entry name" value="TAT_signal"/>
</dbReference>
<evidence type="ECO:0000313" key="6">
    <source>
        <dbReference type="EMBL" id="BBL80628.1"/>
    </source>
</evidence>
<keyword evidence="4" id="KW-0961">Cell wall biogenesis/degradation</keyword>
<evidence type="ECO:0000259" key="5">
    <source>
        <dbReference type="SMART" id="SM00644"/>
    </source>
</evidence>
<dbReference type="EMBL" id="AP019791">
    <property type="protein sequence ID" value="BBL80628.1"/>
    <property type="molecule type" value="Genomic_DNA"/>
</dbReference>
<evidence type="ECO:0000313" key="7">
    <source>
        <dbReference type="Proteomes" id="UP000318065"/>
    </source>
</evidence>
<comment type="catalytic activity">
    <reaction evidence="1">
        <text>Hydrolyzes the link between N-acetylmuramoyl residues and L-amino acid residues in certain cell-wall glycopeptides.</text>
        <dbReference type="EC" id="3.5.1.28"/>
    </reaction>
</comment>
<dbReference type="InterPro" id="IPR002502">
    <property type="entry name" value="Amidase_domain"/>
</dbReference>
<dbReference type="Gene3D" id="3.40.80.10">
    <property type="entry name" value="Peptidoglycan recognition protein-like"/>
    <property type="match status" value="1"/>
</dbReference>
<evidence type="ECO:0000256" key="2">
    <source>
        <dbReference type="ARBA" id="ARBA00011901"/>
    </source>
</evidence>
<dbReference type="Pfam" id="PF10518">
    <property type="entry name" value="TAT_signal"/>
    <property type="match status" value="1"/>
</dbReference>
<dbReference type="InterPro" id="IPR036505">
    <property type="entry name" value="Amidase/PGRP_sf"/>
</dbReference>
<dbReference type="PROSITE" id="PS51318">
    <property type="entry name" value="TAT"/>
    <property type="match status" value="1"/>
</dbReference>
<dbReference type="GO" id="GO:0071555">
    <property type="term" value="P:cell wall organization"/>
    <property type="evidence" value="ECO:0007669"/>
    <property type="project" value="UniProtKB-KW"/>
</dbReference>
<dbReference type="PANTHER" id="PTHR30417:SF1">
    <property type="entry name" value="N-ACETYLMURAMOYL-L-ALANINE AMIDASE AMID"/>
    <property type="match status" value="1"/>
</dbReference>
<evidence type="ECO:0000256" key="4">
    <source>
        <dbReference type="ARBA" id="ARBA00023316"/>
    </source>
</evidence>
<protein>
    <recommendedName>
        <fullName evidence="2">N-acetylmuramoyl-L-alanine amidase</fullName>
        <ecNumber evidence="2">3.5.1.28</ecNumber>
    </recommendedName>
</protein>
<dbReference type="Pfam" id="PF01510">
    <property type="entry name" value="Amidase_2"/>
    <property type="match status" value="1"/>
</dbReference>
<dbReference type="EC" id="3.5.1.28" evidence="2"/>
<dbReference type="InterPro" id="IPR051206">
    <property type="entry name" value="NAMLAA_amidase_2"/>
</dbReference>
<dbReference type="NCBIfam" id="TIGR01409">
    <property type="entry name" value="TAT_signal_seq"/>
    <property type="match status" value="1"/>
</dbReference>
<dbReference type="Pfam" id="PF25275">
    <property type="entry name" value="Golvesin_C"/>
    <property type="match status" value="1"/>
</dbReference>
<dbReference type="SUPFAM" id="SSF55846">
    <property type="entry name" value="N-acetylmuramoyl-L-alanine amidase-like"/>
    <property type="match status" value="1"/>
</dbReference>
<gene>
    <name evidence="6" type="ORF">RxyAA322_24820</name>
</gene>
<dbReference type="PANTHER" id="PTHR30417">
    <property type="entry name" value="N-ACETYLMURAMOYL-L-ALANINE AMIDASE AMID"/>
    <property type="match status" value="1"/>
</dbReference>
<dbReference type="Proteomes" id="UP000318065">
    <property type="component" value="Chromosome"/>
</dbReference>
<dbReference type="GO" id="GO:0009254">
    <property type="term" value="P:peptidoglycan turnover"/>
    <property type="evidence" value="ECO:0007669"/>
    <property type="project" value="TreeGrafter"/>
</dbReference>